<organism evidence="2 3">
    <name type="scientific">Phaseolus angularis</name>
    <name type="common">Azuki bean</name>
    <name type="synonym">Vigna angularis</name>
    <dbReference type="NCBI Taxonomy" id="3914"/>
    <lineage>
        <taxon>Eukaryota</taxon>
        <taxon>Viridiplantae</taxon>
        <taxon>Streptophyta</taxon>
        <taxon>Embryophyta</taxon>
        <taxon>Tracheophyta</taxon>
        <taxon>Spermatophyta</taxon>
        <taxon>Magnoliopsida</taxon>
        <taxon>eudicotyledons</taxon>
        <taxon>Gunneridae</taxon>
        <taxon>Pentapetalae</taxon>
        <taxon>rosids</taxon>
        <taxon>fabids</taxon>
        <taxon>Fabales</taxon>
        <taxon>Fabaceae</taxon>
        <taxon>Papilionoideae</taxon>
        <taxon>50 kb inversion clade</taxon>
        <taxon>NPAAA clade</taxon>
        <taxon>indigoferoid/millettioid clade</taxon>
        <taxon>Phaseoleae</taxon>
        <taxon>Vigna</taxon>
    </lineage>
</organism>
<gene>
    <name evidence="2" type="ORF">HKW66_Vig0143010</name>
</gene>
<protein>
    <submittedName>
        <fullName evidence="2">Uncharacterized protein</fullName>
    </submittedName>
</protein>
<dbReference type="AlphaFoldDB" id="A0A8T0KG94"/>
<dbReference type="Proteomes" id="UP000743370">
    <property type="component" value="Unassembled WGS sequence"/>
</dbReference>
<dbReference type="EMBL" id="JABFOF010000005">
    <property type="protein sequence ID" value="KAG2397463.1"/>
    <property type="molecule type" value="Genomic_DNA"/>
</dbReference>
<name>A0A8T0KG94_PHAAN</name>
<feature type="compositionally biased region" description="Basic residues" evidence="1">
    <location>
        <begin position="10"/>
        <end position="20"/>
    </location>
</feature>
<evidence type="ECO:0000256" key="1">
    <source>
        <dbReference type="SAM" id="MobiDB-lite"/>
    </source>
</evidence>
<sequence>MTPETLQRAPSRRRRSCRRRSGGEIQDSEESQRTEEAVIAFAAREDDDDKAKPSTTSFVDGKDATASELPETASSPAPNSDTALFNCARHFPEFEMSESAFLVPISKWFSSLTLPFLCPDKSAFSKTDSTPAPVS</sequence>
<feature type="compositionally biased region" description="Polar residues" evidence="1">
    <location>
        <begin position="72"/>
        <end position="81"/>
    </location>
</feature>
<evidence type="ECO:0000313" key="2">
    <source>
        <dbReference type="EMBL" id="KAG2397463.1"/>
    </source>
</evidence>
<proteinExistence type="predicted"/>
<accession>A0A8T0KG94</accession>
<reference evidence="2 3" key="1">
    <citation type="submission" date="2020-05" db="EMBL/GenBank/DDBJ databases">
        <title>Vigna angularis (adzuki bean) Var. LongXiaoDou No. 4 denovo assembly.</title>
        <authorList>
            <person name="Xiang H."/>
        </authorList>
    </citation>
    <scope>NUCLEOTIDE SEQUENCE [LARGE SCALE GENOMIC DNA]</scope>
    <source>
        <tissue evidence="2">Leaf</tissue>
    </source>
</reference>
<evidence type="ECO:0000313" key="3">
    <source>
        <dbReference type="Proteomes" id="UP000743370"/>
    </source>
</evidence>
<comment type="caution">
    <text evidence="2">The sequence shown here is derived from an EMBL/GenBank/DDBJ whole genome shotgun (WGS) entry which is preliminary data.</text>
</comment>
<feature type="region of interest" description="Disordered" evidence="1">
    <location>
        <begin position="1"/>
        <end position="81"/>
    </location>
</feature>